<dbReference type="HOGENOM" id="CLU_339825_0_0_1"/>
<dbReference type="RefSeq" id="XP_007407012.1">
    <property type="nucleotide sequence ID" value="XM_007406950.1"/>
</dbReference>
<accession>F4RCI7</accession>
<dbReference type="VEuPathDB" id="FungiDB:MELLADRAFT_77029"/>
<dbReference type="Proteomes" id="UP000001072">
    <property type="component" value="Unassembled WGS sequence"/>
</dbReference>
<gene>
    <name evidence="2" type="ORF">MELLADRAFT_77029</name>
</gene>
<evidence type="ECO:0000256" key="1">
    <source>
        <dbReference type="SAM" id="MobiDB-lite"/>
    </source>
</evidence>
<dbReference type="KEGG" id="mlr:MELLADRAFT_77029"/>
<dbReference type="InParanoid" id="F4RCI7"/>
<feature type="compositionally biased region" description="Low complexity" evidence="1">
    <location>
        <begin position="44"/>
        <end position="72"/>
    </location>
</feature>
<sequence>MGIKSEAKPTVKRSTLWFLNPLSTGFLDPFEGVPEKGVKRKPKNPNTNTLNPISIPTSSNPTPLATPNLTPTSPQPSNHTQSTGMKIKLKWSGASLQNDTSTNSSHEPIPSTSTTPYRSSNLRVNIKLNPNRTSLTPETIEEEKPNLLSLSPASCGHTSDSDQSSESSDDHTKSIEVFQGLIRPSSIHRRKPKNLCYKTNPRTQRLSSIFSTFYPPLFGSFNKTDEPNHSREEDLKANNKTTTEEDGMLVDHELWPAVKSSSRESGILMVRREEKEIEEIEEIESDEEEDSDSRLSAEPEDYAEMMVSRTDEWDRWRERRKSDEGGEDSNFNTPRSFSLIHSRRVSGVGILEGEANLSYSKEDETHHWRRERTKSGKWVSNQMGFGSNQDLNVTLLEDEVEMGNSEVERIVSNEDQRIGMGGPSLINFRDDPQALVDLDSSIITEPITLIEQVPSIFDDLNEEPIMVERPPDRPQAALDQSLTSLADKLGFTSLCETRGESSFDELEESLSEDESECKPMLSSGSESESESDLNRNRIRKTYELDEEGQERILKRLKLDLVENLDHRSSSLSSSSIRSCSLPPMMSSPLSPLLSFDVSHHHEHAFSFDGIESDEELVVVEGEDDIALEELDEVWNQTNHIEPDLKPTSNPKESDIQIKEEEPMTTITGLSSSLSSSEFLTSASKPKKFMISEESSSRTTTSLKMMKIWKSVLDSQIGEVYVLKLSLMMDFKPFRTRKFGNDWVLIRRIEDDLVHLPSLIGILKIEEEEIEKIIEEESEKNDDRRMKNQGSGRFFLQDWIGLDQAQEIVERFECIVSTEEVGVVKRFLSLVVDLWIV</sequence>
<dbReference type="GeneID" id="18932876"/>
<evidence type="ECO:0000313" key="2">
    <source>
        <dbReference type="EMBL" id="EGG09958.1"/>
    </source>
</evidence>
<dbReference type="EMBL" id="GL883096">
    <property type="protein sequence ID" value="EGG09958.1"/>
    <property type="molecule type" value="Genomic_DNA"/>
</dbReference>
<feature type="region of interest" description="Disordered" evidence="1">
    <location>
        <begin position="26"/>
        <end position="172"/>
    </location>
</feature>
<protein>
    <submittedName>
        <fullName evidence="2">Uncharacterized protein</fullName>
    </submittedName>
</protein>
<feature type="compositionally biased region" description="Polar residues" evidence="1">
    <location>
        <begin position="75"/>
        <end position="84"/>
    </location>
</feature>
<feature type="compositionally biased region" description="Acidic residues" evidence="1">
    <location>
        <begin position="278"/>
        <end position="291"/>
    </location>
</feature>
<keyword evidence="3" id="KW-1185">Reference proteome</keyword>
<feature type="compositionally biased region" description="Polar residues" evidence="1">
    <location>
        <begin position="148"/>
        <end position="158"/>
    </location>
</feature>
<reference evidence="3" key="1">
    <citation type="journal article" date="2011" name="Proc. Natl. Acad. Sci. U.S.A.">
        <title>Obligate biotrophy features unraveled by the genomic analysis of rust fungi.</title>
        <authorList>
            <person name="Duplessis S."/>
            <person name="Cuomo C.A."/>
            <person name="Lin Y.-C."/>
            <person name="Aerts A."/>
            <person name="Tisserant E."/>
            <person name="Veneault-Fourrey C."/>
            <person name="Joly D.L."/>
            <person name="Hacquard S."/>
            <person name="Amselem J."/>
            <person name="Cantarel B.L."/>
            <person name="Chiu R."/>
            <person name="Coutinho P.M."/>
            <person name="Feau N."/>
            <person name="Field M."/>
            <person name="Frey P."/>
            <person name="Gelhaye E."/>
            <person name="Goldberg J."/>
            <person name="Grabherr M.G."/>
            <person name="Kodira C.D."/>
            <person name="Kohler A."/>
            <person name="Kuees U."/>
            <person name="Lindquist E.A."/>
            <person name="Lucas S.M."/>
            <person name="Mago R."/>
            <person name="Mauceli E."/>
            <person name="Morin E."/>
            <person name="Murat C."/>
            <person name="Pangilinan J.L."/>
            <person name="Park R."/>
            <person name="Pearson M."/>
            <person name="Quesneville H."/>
            <person name="Rouhier N."/>
            <person name="Sakthikumar S."/>
            <person name="Salamov A.A."/>
            <person name="Schmutz J."/>
            <person name="Selles B."/>
            <person name="Shapiro H."/>
            <person name="Tanguay P."/>
            <person name="Tuskan G.A."/>
            <person name="Henrissat B."/>
            <person name="Van de Peer Y."/>
            <person name="Rouze P."/>
            <person name="Ellis J.G."/>
            <person name="Dodds P.N."/>
            <person name="Schein J.E."/>
            <person name="Zhong S."/>
            <person name="Hamelin R.C."/>
            <person name="Grigoriev I.V."/>
            <person name="Szabo L.J."/>
            <person name="Martin F."/>
        </authorList>
    </citation>
    <scope>NUCLEOTIDE SEQUENCE [LARGE SCALE GENOMIC DNA]</scope>
    <source>
        <strain evidence="3">98AG31 / pathotype 3-4-7</strain>
    </source>
</reference>
<dbReference type="AlphaFoldDB" id="F4RCI7"/>
<dbReference type="OrthoDB" id="10455828at2759"/>
<feature type="compositionally biased region" description="Acidic residues" evidence="1">
    <location>
        <begin position="502"/>
        <end position="515"/>
    </location>
</feature>
<evidence type="ECO:0000313" key="3">
    <source>
        <dbReference type="Proteomes" id="UP000001072"/>
    </source>
</evidence>
<feature type="compositionally biased region" description="Polar residues" evidence="1">
    <location>
        <begin position="94"/>
        <end position="137"/>
    </location>
</feature>
<organism evidence="3">
    <name type="scientific">Melampsora larici-populina (strain 98AG31 / pathotype 3-4-7)</name>
    <name type="common">Poplar leaf rust fungus</name>
    <dbReference type="NCBI Taxonomy" id="747676"/>
    <lineage>
        <taxon>Eukaryota</taxon>
        <taxon>Fungi</taxon>
        <taxon>Dikarya</taxon>
        <taxon>Basidiomycota</taxon>
        <taxon>Pucciniomycotina</taxon>
        <taxon>Pucciniomycetes</taxon>
        <taxon>Pucciniales</taxon>
        <taxon>Melampsoraceae</taxon>
        <taxon>Melampsora</taxon>
    </lineage>
</organism>
<feature type="region of interest" description="Disordered" evidence="1">
    <location>
        <begin position="502"/>
        <end position="534"/>
    </location>
</feature>
<proteinExistence type="predicted"/>
<name>F4RCI7_MELLP</name>
<feature type="region of interest" description="Disordered" evidence="1">
    <location>
        <begin position="278"/>
        <end position="310"/>
    </location>
</feature>